<dbReference type="InterPro" id="IPR051211">
    <property type="entry name" value="PG_lysyltransferase"/>
</dbReference>
<keyword evidence="11" id="KW-0046">Antibiotic resistance</keyword>
<evidence type="ECO:0000256" key="10">
    <source>
        <dbReference type="ARBA" id="ARBA00023136"/>
    </source>
</evidence>
<evidence type="ECO:0000259" key="15">
    <source>
        <dbReference type="Pfam" id="PF09924"/>
    </source>
</evidence>
<evidence type="ECO:0000256" key="13">
    <source>
        <dbReference type="ARBA" id="ARBA00047540"/>
    </source>
</evidence>
<name>A0A1G9QDF7_9BACT</name>
<evidence type="ECO:0000256" key="12">
    <source>
        <dbReference type="ARBA" id="ARBA00031899"/>
    </source>
</evidence>
<dbReference type="InterPro" id="IPR024320">
    <property type="entry name" value="LPG_synthase_C"/>
</dbReference>
<dbReference type="RefSeq" id="WP_093202576.1">
    <property type="nucleotide sequence ID" value="NZ_FNGS01000004.1"/>
</dbReference>
<dbReference type="PANTHER" id="PTHR34697:SF2">
    <property type="entry name" value="PHOSPHATIDYLGLYCEROL LYSYLTRANSFERASE"/>
    <property type="match status" value="1"/>
</dbReference>
<evidence type="ECO:0000256" key="3">
    <source>
        <dbReference type="ARBA" id="ARBA00012014"/>
    </source>
</evidence>
<keyword evidence="9" id="KW-0443">Lipid metabolism</keyword>
<evidence type="ECO:0000256" key="8">
    <source>
        <dbReference type="ARBA" id="ARBA00022989"/>
    </source>
</evidence>
<keyword evidence="6" id="KW-0808">Transferase</keyword>
<sequence>MKWLSPKTGKLVLTLLMLGVAVWFVRSEGPDLARAIYLLPDTSFLTGLLAASVTALYLILSSYMYVGSFAAAGGKLSFGKAAKLWIRRNFVSVFLPAGGVSAMAFYNRPLRDALTREQIYIGSFVYVLAGYGSLLLVALPVLAFGLPLPGLSVGGPVLVVVALVLLVTLGIWSYRKAGLVRRLLEKYTPSLVRDLDALSGQSIRSRYIWATLLASVGVELCGIAHVALAIHALGGDTGFFLALNTYIAATLLYAFSPALRGLGAVEVAMTFVLIRYGHMKEAPAVAATLYYRIFEFWLPLVVGLFSFFWQKGNLFLRMLPVFLTLVMGVVNLVSAFTPALTHRLRLLHELLSPEWTQLSNDAVIVFGIFLILLSVGLLRGYRLAWLCTATLVFLSILTHLTKAIDYEEALFGGGVLIILLFTQSQYRISSPPARRLVQLSGNSTLKETTAEDRLRAQQLTTQFGRSPLDYFKYYPDKQVLFFGDAYFSYRISGTSVIVLETPVCPPRASLPALLRQFEDECRKRGFQVLYYRVDQDDLPAFKPRHYLHIGQEALVDLTTFTLEGKDRKALRNALNRIEGSGYTAHTYPAPQRDALLQQLKAVSIEWLTAENLAETAFSQGVFVPDALKQQTIITIENREGKVVAFANLIPDYAPGEGTYDLIRKTSDAPNGVVDVLLVAIIRHLQSEGLHTLNMGLAPLSGISDAHSLAEQVMKVAYERAFSHFKGLRAFKEKYATEWRDKYLIYEEDLDLLQAATAIRKVSKWRD</sequence>
<feature type="transmembrane region" description="Helical" evidence="14">
    <location>
        <begin position="289"/>
        <end position="309"/>
    </location>
</feature>
<feature type="transmembrane region" description="Helical" evidence="14">
    <location>
        <begin position="237"/>
        <end position="255"/>
    </location>
</feature>
<organism evidence="16 17">
    <name type="scientific">Siphonobacter aquaeclarae</name>
    <dbReference type="NCBI Taxonomy" id="563176"/>
    <lineage>
        <taxon>Bacteria</taxon>
        <taxon>Pseudomonadati</taxon>
        <taxon>Bacteroidota</taxon>
        <taxon>Cytophagia</taxon>
        <taxon>Cytophagales</taxon>
        <taxon>Cytophagaceae</taxon>
        <taxon>Siphonobacter</taxon>
    </lineage>
</organism>
<dbReference type="Pfam" id="PF09924">
    <property type="entry name" value="LPG_synthase_C"/>
    <property type="match status" value="1"/>
</dbReference>
<evidence type="ECO:0000256" key="2">
    <source>
        <dbReference type="ARBA" id="ARBA00008627"/>
    </source>
</evidence>
<dbReference type="STRING" id="563176.SAMN04488090_2571"/>
<feature type="transmembrane region" description="Helical" evidence="14">
    <location>
        <begin position="383"/>
        <end position="401"/>
    </location>
</feature>
<proteinExistence type="inferred from homology"/>
<evidence type="ECO:0000256" key="7">
    <source>
        <dbReference type="ARBA" id="ARBA00022692"/>
    </source>
</evidence>
<feature type="transmembrane region" description="Helical" evidence="14">
    <location>
        <begin position="43"/>
        <end position="66"/>
    </location>
</feature>
<feature type="transmembrane region" description="Helical" evidence="14">
    <location>
        <begin position="315"/>
        <end position="337"/>
    </location>
</feature>
<dbReference type="GO" id="GO:0046677">
    <property type="term" value="P:response to antibiotic"/>
    <property type="evidence" value="ECO:0007669"/>
    <property type="project" value="UniProtKB-KW"/>
</dbReference>
<feature type="transmembrane region" description="Helical" evidence="14">
    <location>
        <begin position="261"/>
        <end position="277"/>
    </location>
</feature>
<evidence type="ECO:0000256" key="6">
    <source>
        <dbReference type="ARBA" id="ARBA00022679"/>
    </source>
</evidence>
<dbReference type="GO" id="GO:0006629">
    <property type="term" value="P:lipid metabolic process"/>
    <property type="evidence" value="ECO:0007669"/>
    <property type="project" value="UniProtKB-KW"/>
</dbReference>
<dbReference type="AlphaFoldDB" id="A0A1G9QDF7"/>
<evidence type="ECO:0000256" key="5">
    <source>
        <dbReference type="ARBA" id="ARBA00022475"/>
    </source>
</evidence>
<evidence type="ECO:0000256" key="9">
    <source>
        <dbReference type="ARBA" id="ARBA00023098"/>
    </source>
</evidence>
<feature type="transmembrane region" description="Helical" evidence="14">
    <location>
        <begin position="207"/>
        <end position="230"/>
    </location>
</feature>
<protein>
    <recommendedName>
        <fullName evidence="4">Phosphatidylglycerol lysyltransferase</fullName>
        <ecNumber evidence="3">2.3.2.3</ecNumber>
    </recommendedName>
    <alternativeName>
        <fullName evidence="12">Lysylphosphatidylglycerol synthase</fullName>
    </alternativeName>
</protein>
<evidence type="ECO:0000256" key="14">
    <source>
        <dbReference type="SAM" id="Phobius"/>
    </source>
</evidence>
<feature type="transmembrane region" description="Helical" evidence="14">
    <location>
        <begin position="86"/>
        <end position="107"/>
    </location>
</feature>
<comment type="catalytic activity">
    <reaction evidence="13">
        <text>L-lysyl-tRNA(Lys) + a 1,2-diacyl-sn-glycero-3-phospho-(1'-sn-glycerol) = a 1,2-diacyl-sn-glycero-3-phospho-1'-(3'-O-L-lysyl)-sn-glycerol + tRNA(Lys)</text>
        <dbReference type="Rhea" id="RHEA:10668"/>
        <dbReference type="Rhea" id="RHEA-COMP:9696"/>
        <dbReference type="Rhea" id="RHEA-COMP:9697"/>
        <dbReference type="ChEBI" id="CHEBI:64716"/>
        <dbReference type="ChEBI" id="CHEBI:75792"/>
        <dbReference type="ChEBI" id="CHEBI:78442"/>
        <dbReference type="ChEBI" id="CHEBI:78529"/>
        <dbReference type="EC" id="2.3.2.3"/>
    </reaction>
</comment>
<dbReference type="EMBL" id="FNGS01000004">
    <property type="protein sequence ID" value="SDM08761.1"/>
    <property type="molecule type" value="Genomic_DNA"/>
</dbReference>
<dbReference type="InterPro" id="IPR022791">
    <property type="entry name" value="L-PG_synthase/AglD"/>
</dbReference>
<dbReference type="GO" id="GO:0005886">
    <property type="term" value="C:plasma membrane"/>
    <property type="evidence" value="ECO:0007669"/>
    <property type="project" value="UniProtKB-SubCell"/>
</dbReference>
<dbReference type="Pfam" id="PF03706">
    <property type="entry name" value="LPG_synthase_TM"/>
    <property type="match status" value="1"/>
</dbReference>
<dbReference type="PANTHER" id="PTHR34697">
    <property type="entry name" value="PHOSPHATIDYLGLYCEROL LYSYLTRANSFERASE"/>
    <property type="match status" value="1"/>
</dbReference>
<feature type="transmembrane region" description="Helical" evidence="14">
    <location>
        <begin position="153"/>
        <end position="174"/>
    </location>
</feature>
<evidence type="ECO:0000256" key="4">
    <source>
        <dbReference type="ARBA" id="ARBA00021546"/>
    </source>
</evidence>
<dbReference type="Proteomes" id="UP000198901">
    <property type="component" value="Unassembled WGS sequence"/>
</dbReference>
<dbReference type="GO" id="GO:0055091">
    <property type="term" value="P:phospholipid homeostasis"/>
    <property type="evidence" value="ECO:0007669"/>
    <property type="project" value="TreeGrafter"/>
</dbReference>
<gene>
    <name evidence="16" type="ORF">SAMN04488090_2571</name>
</gene>
<keyword evidence="10 14" id="KW-0472">Membrane</keyword>
<keyword evidence="5" id="KW-1003">Cell membrane</keyword>
<dbReference type="SUPFAM" id="SSF55729">
    <property type="entry name" value="Acyl-CoA N-acyltransferases (Nat)"/>
    <property type="match status" value="1"/>
</dbReference>
<keyword evidence="7 14" id="KW-0812">Transmembrane</keyword>
<comment type="similarity">
    <text evidence="2">Belongs to the LPG synthase family.</text>
</comment>
<dbReference type="GO" id="GO:0050071">
    <property type="term" value="F:phosphatidylglycerol lysyltransferase activity"/>
    <property type="evidence" value="ECO:0007669"/>
    <property type="project" value="UniProtKB-EC"/>
</dbReference>
<dbReference type="EC" id="2.3.2.3" evidence="3"/>
<comment type="subcellular location">
    <subcellularLocation>
        <location evidence="1">Cell membrane</location>
        <topology evidence="1">Multi-pass membrane protein</topology>
    </subcellularLocation>
</comment>
<feature type="transmembrane region" description="Helical" evidence="14">
    <location>
        <begin position="358"/>
        <end position="377"/>
    </location>
</feature>
<dbReference type="InterPro" id="IPR016181">
    <property type="entry name" value="Acyl_CoA_acyltransferase"/>
</dbReference>
<evidence type="ECO:0000256" key="11">
    <source>
        <dbReference type="ARBA" id="ARBA00023251"/>
    </source>
</evidence>
<feature type="transmembrane region" description="Helical" evidence="14">
    <location>
        <begin position="119"/>
        <end position="146"/>
    </location>
</feature>
<dbReference type="OrthoDB" id="145485at2"/>
<evidence type="ECO:0000256" key="1">
    <source>
        <dbReference type="ARBA" id="ARBA00004651"/>
    </source>
</evidence>
<feature type="domain" description="Phosphatidylglycerol lysyltransferase C-terminal" evidence="15">
    <location>
        <begin position="465"/>
        <end position="745"/>
    </location>
</feature>
<keyword evidence="17" id="KW-1185">Reference proteome</keyword>
<evidence type="ECO:0000313" key="16">
    <source>
        <dbReference type="EMBL" id="SDM08761.1"/>
    </source>
</evidence>
<reference evidence="16 17" key="1">
    <citation type="submission" date="2016-10" db="EMBL/GenBank/DDBJ databases">
        <authorList>
            <person name="de Groot N.N."/>
        </authorList>
    </citation>
    <scope>NUCLEOTIDE SEQUENCE [LARGE SCALE GENOMIC DNA]</scope>
    <source>
        <strain evidence="16 17">DSM 21668</strain>
    </source>
</reference>
<evidence type="ECO:0000313" key="17">
    <source>
        <dbReference type="Proteomes" id="UP000198901"/>
    </source>
</evidence>
<keyword evidence="8 14" id="KW-1133">Transmembrane helix</keyword>
<accession>A0A1G9QDF7</accession>